<dbReference type="GO" id="GO:0005737">
    <property type="term" value="C:cytoplasm"/>
    <property type="evidence" value="ECO:0007669"/>
    <property type="project" value="UniProtKB-SubCell"/>
</dbReference>
<evidence type="ECO:0000256" key="1">
    <source>
        <dbReference type="ARBA" id="ARBA00001946"/>
    </source>
</evidence>
<protein>
    <recommendedName>
        <fullName evidence="7">Thiamine-triphosphatase</fullName>
        <ecNumber evidence="6">3.6.1.28</ecNumber>
    </recommendedName>
</protein>
<dbReference type="GO" id="GO:0000287">
    <property type="term" value="F:magnesium ion binding"/>
    <property type="evidence" value="ECO:0007669"/>
    <property type="project" value="TreeGrafter"/>
</dbReference>
<dbReference type="OrthoDB" id="442176at2759"/>
<keyword evidence="9" id="KW-0479">Metal-binding</keyword>
<keyword evidence="11" id="KW-0460">Magnesium</keyword>
<dbReference type="CDD" id="cd07758">
    <property type="entry name" value="ThTPase"/>
    <property type="match status" value="1"/>
</dbReference>
<evidence type="ECO:0000256" key="8">
    <source>
        <dbReference type="ARBA" id="ARBA00022490"/>
    </source>
</evidence>
<evidence type="ECO:0000256" key="3">
    <source>
        <dbReference type="ARBA" id="ARBA00004496"/>
    </source>
</evidence>
<dbReference type="Pfam" id="PF01928">
    <property type="entry name" value="CYTH"/>
    <property type="match status" value="1"/>
</dbReference>
<accession>A0A9Q1I372</accession>
<dbReference type="InterPro" id="IPR012177">
    <property type="entry name" value="ThTPase_euk"/>
</dbReference>
<comment type="cofactor">
    <cofactor evidence="1">
        <name>Mg(2+)</name>
        <dbReference type="ChEBI" id="CHEBI:18420"/>
    </cofactor>
</comment>
<evidence type="ECO:0000313" key="16">
    <source>
        <dbReference type="EMBL" id="KAJ8278781.1"/>
    </source>
</evidence>
<dbReference type="GO" id="GO:0042357">
    <property type="term" value="P:thiamine diphosphate metabolic process"/>
    <property type="evidence" value="ECO:0007669"/>
    <property type="project" value="TreeGrafter"/>
</dbReference>
<evidence type="ECO:0000256" key="10">
    <source>
        <dbReference type="ARBA" id="ARBA00022801"/>
    </source>
</evidence>
<evidence type="ECO:0000256" key="11">
    <source>
        <dbReference type="ARBA" id="ARBA00022842"/>
    </source>
</evidence>
<dbReference type="AlphaFoldDB" id="A0A9Q1I372"/>
<evidence type="ECO:0000259" key="15">
    <source>
        <dbReference type="SMART" id="SM01118"/>
    </source>
</evidence>
<keyword evidence="10" id="KW-0378">Hydrolase</keyword>
<evidence type="ECO:0000256" key="12">
    <source>
        <dbReference type="ARBA" id="ARBA00022990"/>
    </source>
</evidence>
<dbReference type="EMBL" id="JAFJMO010000004">
    <property type="protein sequence ID" value="KAJ8278781.1"/>
    <property type="molecule type" value="Genomic_DNA"/>
</dbReference>
<dbReference type="GO" id="GO:0050333">
    <property type="term" value="F:thiamine triphosphate phosphatase activity"/>
    <property type="evidence" value="ECO:0007669"/>
    <property type="project" value="UniProtKB-EC"/>
</dbReference>
<evidence type="ECO:0000313" key="17">
    <source>
        <dbReference type="Proteomes" id="UP001152803"/>
    </source>
</evidence>
<evidence type="ECO:0000256" key="2">
    <source>
        <dbReference type="ARBA" id="ARBA00002106"/>
    </source>
</evidence>
<comment type="catalytic activity">
    <reaction evidence="13">
        <text>thiamine triphosphate + H2O = thiamine diphosphate + phosphate + H(+)</text>
        <dbReference type="Rhea" id="RHEA:11744"/>
        <dbReference type="ChEBI" id="CHEBI:15377"/>
        <dbReference type="ChEBI" id="CHEBI:15378"/>
        <dbReference type="ChEBI" id="CHEBI:43474"/>
        <dbReference type="ChEBI" id="CHEBI:58937"/>
        <dbReference type="ChEBI" id="CHEBI:58938"/>
        <dbReference type="EC" id="3.6.1.28"/>
    </reaction>
</comment>
<evidence type="ECO:0000256" key="5">
    <source>
        <dbReference type="ARBA" id="ARBA00011245"/>
    </source>
</evidence>
<evidence type="ECO:0000256" key="9">
    <source>
        <dbReference type="ARBA" id="ARBA00022723"/>
    </source>
</evidence>
<feature type="region of interest" description="Disordered" evidence="14">
    <location>
        <begin position="145"/>
        <end position="197"/>
    </location>
</feature>
<dbReference type="InterPro" id="IPR023577">
    <property type="entry name" value="CYTH_domain"/>
</dbReference>
<feature type="compositionally biased region" description="Basic and acidic residues" evidence="14">
    <location>
        <begin position="145"/>
        <end position="182"/>
    </location>
</feature>
<dbReference type="SMART" id="SM01118">
    <property type="entry name" value="CYTH"/>
    <property type="match status" value="1"/>
</dbReference>
<name>A0A9Q1I372_CONCO</name>
<sequence length="353" mass="39720">MKHRRPRYACPNYKTKQVHCFPWSSGSFGVAELTGGELKTLNMSVEVERKFLCGPDIQKKLGDIGAVCVGKCRFQDQYFDSPDFILTLNGVWLRRREGCWELKCPVTERAQRREEEGERLCTQYQEITLLPQIVAAVREVMAGQRRDGRNVQVVPKERQESDRRGQQEGEEGRPEASGEVEPKGPGNGPDDKPVDAHGDAEERAAAGLEGSAQCCAEDGGDLAWLREMNLAPFAEFTTERCSFSLAGGGEEGGVRVDLDQADFGYCVGEIEVLVPDENEVQSALQKIQRTAQRLGLTDDHKVKGKMHVYLQRYRPEHYAKLLESRRHPRITVTQRTANTTNYQANTLASEHFY</sequence>
<comment type="similarity">
    <text evidence="4">Belongs to the ThTPase family.</text>
</comment>
<reference evidence="16" key="1">
    <citation type="journal article" date="2023" name="Science">
        <title>Genome structures resolve the early diversification of teleost fishes.</title>
        <authorList>
            <person name="Parey E."/>
            <person name="Louis A."/>
            <person name="Montfort J."/>
            <person name="Bouchez O."/>
            <person name="Roques C."/>
            <person name="Iampietro C."/>
            <person name="Lluch J."/>
            <person name="Castinel A."/>
            <person name="Donnadieu C."/>
            <person name="Desvignes T."/>
            <person name="Floi Bucao C."/>
            <person name="Jouanno E."/>
            <person name="Wen M."/>
            <person name="Mejri S."/>
            <person name="Dirks R."/>
            <person name="Jansen H."/>
            <person name="Henkel C."/>
            <person name="Chen W.J."/>
            <person name="Zahm M."/>
            <person name="Cabau C."/>
            <person name="Klopp C."/>
            <person name="Thompson A.W."/>
            <person name="Robinson-Rechavi M."/>
            <person name="Braasch I."/>
            <person name="Lecointre G."/>
            <person name="Bobe J."/>
            <person name="Postlethwait J.H."/>
            <person name="Berthelot C."/>
            <person name="Roest Crollius H."/>
            <person name="Guiguen Y."/>
        </authorList>
    </citation>
    <scope>NUCLEOTIDE SEQUENCE</scope>
    <source>
        <strain evidence="16">Concon-B</strain>
    </source>
</reference>
<dbReference type="SUPFAM" id="SSF55154">
    <property type="entry name" value="CYTH-like phosphatases"/>
    <property type="match status" value="2"/>
</dbReference>
<organism evidence="16 17">
    <name type="scientific">Conger conger</name>
    <name type="common">Conger eel</name>
    <name type="synonym">Muraena conger</name>
    <dbReference type="NCBI Taxonomy" id="82655"/>
    <lineage>
        <taxon>Eukaryota</taxon>
        <taxon>Metazoa</taxon>
        <taxon>Chordata</taxon>
        <taxon>Craniata</taxon>
        <taxon>Vertebrata</taxon>
        <taxon>Euteleostomi</taxon>
        <taxon>Actinopterygii</taxon>
        <taxon>Neopterygii</taxon>
        <taxon>Teleostei</taxon>
        <taxon>Anguilliformes</taxon>
        <taxon>Congridae</taxon>
        <taxon>Conger</taxon>
    </lineage>
</organism>
<evidence type="ECO:0000256" key="7">
    <source>
        <dbReference type="ARBA" id="ARBA00020088"/>
    </source>
</evidence>
<dbReference type="GO" id="GO:0006772">
    <property type="term" value="P:thiamine metabolic process"/>
    <property type="evidence" value="ECO:0007669"/>
    <property type="project" value="InterPro"/>
</dbReference>
<evidence type="ECO:0000256" key="6">
    <source>
        <dbReference type="ARBA" id="ARBA00012378"/>
    </source>
</evidence>
<dbReference type="Gene3D" id="2.40.320.10">
    <property type="entry name" value="Hypothetical Protein Pfu-838710-001"/>
    <property type="match status" value="1"/>
</dbReference>
<evidence type="ECO:0000256" key="4">
    <source>
        <dbReference type="ARBA" id="ARBA00008181"/>
    </source>
</evidence>
<comment type="subunit">
    <text evidence="5">Monomer.</text>
</comment>
<gene>
    <name evidence="16" type="ORF">COCON_G00058470</name>
</gene>
<keyword evidence="17" id="KW-1185">Reference proteome</keyword>
<proteinExistence type="inferred from homology"/>
<dbReference type="PANTHER" id="PTHR14586:SF1">
    <property type="entry name" value="THIAMINE-TRIPHOSPHATASE"/>
    <property type="match status" value="1"/>
</dbReference>
<keyword evidence="8" id="KW-0963">Cytoplasm</keyword>
<dbReference type="InterPro" id="IPR033469">
    <property type="entry name" value="CYTH-like_dom_sf"/>
</dbReference>
<comment type="function">
    <text evidence="2">Hydrolase highly specific for thiamine triphosphate (ThTP).</text>
</comment>
<evidence type="ECO:0000256" key="14">
    <source>
        <dbReference type="SAM" id="MobiDB-lite"/>
    </source>
</evidence>
<evidence type="ECO:0000256" key="13">
    <source>
        <dbReference type="ARBA" id="ARBA00048194"/>
    </source>
</evidence>
<dbReference type="InterPro" id="IPR039582">
    <property type="entry name" value="THTPA"/>
</dbReference>
<comment type="subcellular location">
    <subcellularLocation>
        <location evidence="3">Cytoplasm</location>
    </subcellularLocation>
</comment>
<comment type="caution">
    <text evidence="16">The sequence shown here is derived from an EMBL/GenBank/DDBJ whole genome shotgun (WGS) entry which is preliminary data.</text>
</comment>
<dbReference type="PANTHER" id="PTHR14586">
    <property type="entry name" value="THIAMINE-TRIPHOSPHATASE"/>
    <property type="match status" value="1"/>
</dbReference>
<dbReference type="Proteomes" id="UP001152803">
    <property type="component" value="Unassembled WGS sequence"/>
</dbReference>
<keyword evidence="12" id="KW-0007">Acetylation</keyword>
<feature type="domain" description="CYTH" evidence="15">
    <location>
        <begin position="44"/>
        <end position="312"/>
    </location>
</feature>
<dbReference type="EC" id="3.6.1.28" evidence="6"/>